<comment type="similarity">
    <text evidence="1">Belongs to the AHA1 family.</text>
</comment>
<dbReference type="AlphaFoldDB" id="A0A1M6SQZ2"/>
<gene>
    <name evidence="3" type="ORF">SAMN05444159_3335</name>
</gene>
<evidence type="ECO:0000259" key="2">
    <source>
        <dbReference type="Pfam" id="PF08327"/>
    </source>
</evidence>
<reference evidence="3 4" key="1">
    <citation type="submission" date="2016-11" db="EMBL/GenBank/DDBJ databases">
        <authorList>
            <person name="Jaros S."/>
            <person name="Januszkiewicz K."/>
            <person name="Wedrychowicz H."/>
        </authorList>
    </citation>
    <scope>NUCLEOTIDE SEQUENCE [LARGE SCALE GENOMIC DNA]</scope>
    <source>
        <strain evidence="3 4">GAS499</strain>
    </source>
</reference>
<dbReference type="InterPro" id="IPR023393">
    <property type="entry name" value="START-like_dom_sf"/>
</dbReference>
<evidence type="ECO:0000256" key="1">
    <source>
        <dbReference type="ARBA" id="ARBA00006817"/>
    </source>
</evidence>
<dbReference type="RefSeq" id="WP_079539455.1">
    <property type="nucleotide sequence ID" value="NZ_LT670844.1"/>
</dbReference>
<protein>
    <submittedName>
        <fullName evidence="3">Uncharacterized conserved protein YndB, AHSA1/START domain</fullName>
    </submittedName>
</protein>
<organism evidence="3 4">
    <name type="scientific">Bradyrhizobium lablabi</name>
    <dbReference type="NCBI Taxonomy" id="722472"/>
    <lineage>
        <taxon>Bacteria</taxon>
        <taxon>Pseudomonadati</taxon>
        <taxon>Pseudomonadota</taxon>
        <taxon>Alphaproteobacteria</taxon>
        <taxon>Hyphomicrobiales</taxon>
        <taxon>Nitrobacteraceae</taxon>
        <taxon>Bradyrhizobium</taxon>
    </lineage>
</organism>
<sequence>MSSLTEVAVAETTIVMSRVYDAPRELVWQAMTQAKHIRRWWGGPGFSNPVCEMDVRPGGLWHHVMRFPDGHELRLEFVFLEVEPPRRLVWQHVDHGTRKDGPPTCRTSVTLDDLDGSTRWRMVAEFNSPAEREAALEIGFSRPIEASNDYLVEYLKTMPGGDLL</sequence>
<dbReference type="Proteomes" id="UP000189935">
    <property type="component" value="Chromosome I"/>
</dbReference>
<feature type="domain" description="Activator of Hsp90 ATPase homologue 1/2-like C-terminal" evidence="2">
    <location>
        <begin position="21"/>
        <end position="155"/>
    </location>
</feature>
<proteinExistence type="inferred from homology"/>
<accession>A0A1M6SQZ2</accession>
<evidence type="ECO:0000313" key="3">
    <source>
        <dbReference type="EMBL" id="SHK47060.1"/>
    </source>
</evidence>
<dbReference type="OrthoDB" id="9805228at2"/>
<dbReference type="EMBL" id="LT670844">
    <property type="protein sequence ID" value="SHK47060.1"/>
    <property type="molecule type" value="Genomic_DNA"/>
</dbReference>
<dbReference type="SUPFAM" id="SSF55961">
    <property type="entry name" value="Bet v1-like"/>
    <property type="match status" value="1"/>
</dbReference>
<dbReference type="InterPro" id="IPR013538">
    <property type="entry name" value="ASHA1/2-like_C"/>
</dbReference>
<name>A0A1M6SQZ2_9BRAD</name>
<dbReference type="Gene3D" id="3.30.530.20">
    <property type="match status" value="1"/>
</dbReference>
<evidence type="ECO:0000313" key="4">
    <source>
        <dbReference type="Proteomes" id="UP000189935"/>
    </source>
</evidence>
<dbReference type="Pfam" id="PF08327">
    <property type="entry name" value="AHSA1"/>
    <property type="match status" value="1"/>
</dbReference>